<evidence type="ECO:0000256" key="8">
    <source>
        <dbReference type="ARBA" id="ARBA00022741"/>
    </source>
</evidence>
<dbReference type="EC" id="6.3.1.2" evidence="3 17"/>
<dbReference type="PATRIC" id="fig|136160.3.peg.171"/>
<evidence type="ECO:0000256" key="10">
    <source>
        <dbReference type="ARBA" id="ARBA00022842"/>
    </source>
</evidence>
<sequence length="455" mass="50464">MKMTTVSVPTRESLIEEIKETIKTKNVELLHLQFVDIEGILKHVTVTAEQIDSVVDGKIMFDGSSITGFTPINQSDLYLQPDLTTFAVLPWTEEEGYSEGRFLCSVKKPDGSDFEGDPRNILKKTVERAKEKGYSISVGPELEFFLFETDEYGLPTKQTQDIGGYFEPSPKDNGEKVRLEIYRTLKAMGFTIEASHHEVAEGQHEINFKYADALGSADAATTYKWVVKTVAKQFGLHATFMPKPLGGANGSGMHTNISLFDDEKQENAFYDESDKLGLSKTAYQFIAGLIENVKDFVAVTNPLVNSYKRLVPGYEAPCYIAWSASNRSALIRIPATRGAGTRVEIRCPDPAANPYLAFAVVASAGLDGVEQELTAPASVDADIFHMSAEEIAERGIENLPTSLEEAINRFEEGEIGKKTFGEHAFGEYVALKRGEWDEFRTTVHDWEVAAYQGKF</sequence>
<dbReference type="EMBL" id="LILD01000001">
    <property type="protein sequence ID" value="KOO37415.1"/>
    <property type="molecule type" value="Genomic_DNA"/>
</dbReference>
<evidence type="ECO:0000259" key="19">
    <source>
        <dbReference type="PROSITE" id="PS51987"/>
    </source>
</evidence>
<evidence type="ECO:0000256" key="5">
    <source>
        <dbReference type="ARBA" id="ARBA00022490"/>
    </source>
</evidence>
<dbReference type="InterPro" id="IPR027303">
    <property type="entry name" value="Gln_synth_gly_rich_site"/>
</dbReference>
<feature type="binding site" evidence="14">
    <location>
        <position position="141"/>
    </location>
    <ligand>
        <name>Mg(2+)</name>
        <dbReference type="ChEBI" id="CHEBI:18420"/>
        <label>1</label>
    </ligand>
</feature>
<keyword evidence="5" id="KW-0963">Cytoplasm</keyword>
<dbReference type="InterPro" id="IPR014746">
    <property type="entry name" value="Gln_synth/guanido_kin_cat_dom"/>
</dbReference>
<feature type="binding site" evidence="13">
    <location>
        <begin position="208"/>
        <end position="210"/>
    </location>
    <ligand>
        <name>ATP</name>
        <dbReference type="ChEBI" id="CHEBI:30616"/>
    </ligand>
</feature>
<comment type="catalytic activity">
    <reaction evidence="11 17">
        <text>L-glutamate + NH4(+) + ATP = L-glutamine + ADP + phosphate + H(+)</text>
        <dbReference type="Rhea" id="RHEA:16169"/>
        <dbReference type="ChEBI" id="CHEBI:15378"/>
        <dbReference type="ChEBI" id="CHEBI:28938"/>
        <dbReference type="ChEBI" id="CHEBI:29985"/>
        <dbReference type="ChEBI" id="CHEBI:30616"/>
        <dbReference type="ChEBI" id="CHEBI:43474"/>
        <dbReference type="ChEBI" id="CHEBI:58359"/>
        <dbReference type="ChEBI" id="CHEBI:456216"/>
        <dbReference type="EC" id="6.3.1.2"/>
    </reaction>
</comment>
<dbReference type="PANTHER" id="PTHR43785">
    <property type="entry name" value="GAMMA-GLUTAMYLPUTRESCINE SYNTHETASE"/>
    <property type="match status" value="1"/>
</dbReference>
<dbReference type="SMART" id="SM01230">
    <property type="entry name" value="Gln-synt_C"/>
    <property type="match status" value="1"/>
</dbReference>
<dbReference type="InterPro" id="IPR036651">
    <property type="entry name" value="Gln_synt_N_sf"/>
</dbReference>
<evidence type="ECO:0000256" key="4">
    <source>
        <dbReference type="ARBA" id="ARBA00021364"/>
    </source>
</evidence>
<dbReference type="Gene3D" id="3.30.590.10">
    <property type="entry name" value="Glutamine synthetase/guanido kinase, catalytic domain"/>
    <property type="match status" value="1"/>
</dbReference>
<feature type="binding site" evidence="12">
    <location>
        <position position="309"/>
    </location>
    <ligand>
        <name>L-glutamate</name>
        <dbReference type="ChEBI" id="CHEBI:29985"/>
    </ligand>
</feature>
<evidence type="ECO:0000256" key="6">
    <source>
        <dbReference type="ARBA" id="ARBA00022598"/>
    </source>
</evidence>
<evidence type="ECO:0000256" key="11">
    <source>
        <dbReference type="ARBA" id="ARBA00049436"/>
    </source>
</evidence>
<comment type="caution">
    <text evidence="20">The sequence shown here is derived from an EMBL/GenBank/DDBJ whole genome shotgun (WGS) entry which is preliminary data.</text>
</comment>
<dbReference type="AlphaFoldDB" id="A0A0M0KEZ4"/>
<feature type="binding site" evidence="12">
    <location>
        <begin position="249"/>
        <end position="250"/>
    </location>
    <ligand>
        <name>L-glutamate</name>
        <dbReference type="ChEBI" id="CHEBI:29985"/>
    </ligand>
</feature>
<evidence type="ECO:0000256" key="15">
    <source>
        <dbReference type="PROSITE-ProRule" id="PRU01330"/>
    </source>
</evidence>
<gene>
    <name evidence="20" type="ORF">AMD02_00040</name>
</gene>
<dbReference type="SUPFAM" id="SSF54368">
    <property type="entry name" value="Glutamine synthetase, N-terminal domain"/>
    <property type="match status" value="1"/>
</dbReference>
<comment type="cofactor">
    <cofactor evidence="14">
        <name>Mg(2+)</name>
        <dbReference type="ChEBI" id="CHEBI:18420"/>
    </cofactor>
    <text evidence="14">Binds 2 Mg(2+) ions per subunit.</text>
</comment>
<name>A0A0M0KEZ4_ALKHA</name>
<dbReference type="InterPro" id="IPR008146">
    <property type="entry name" value="Gln_synth_cat_dom"/>
</dbReference>
<feature type="binding site" evidence="14">
    <location>
        <position position="205"/>
    </location>
    <ligand>
        <name>Mg(2+)</name>
        <dbReference type="ChEBI" id="CHEBI:18420"/>
        <label>1</label>
    </ligand>
</feature>
<dbReference type="Pfam" id="PF03951">
    <property type="entry name" value="Gln-synt_N"/>
    <property type="match status" value="1"/>
</dbReference>
<dbReference type="GO" id="GO:0005524">
    <property type="term" value="F:ATP binding"/>
    <property type="evidence" value="ECO:0007669"/>
    <property type="project" value="UniProtKB-KW"/>
</dbReference>
<evidence type="ECO:0000256" key="14">
    <source>
        <dbReference type="PIRSR" id="PIRSR604809-3"/>
    </source>
</evidence>
<evidence type="ECO:0000313" key="20">
    <source>
        <dbReference type="EMBL" id="KOO37415.1"/>
    </source>
</evidence>
<dbReference type="Gene3D" id="3.10.20.70">
    <property type="entry name" value="Glutamine synthetase, N-terminal domain"/>
    <property type="match status" value="1"/>
</dbReference>
<proteinExistence type="inferred from homology"/>
<evidence type="ECO:0000256" key="16">
    <source>
        <dbReference type="RuleBase" id="RU000384"/>
    </source>
</evidence>
<feature type="binding site" evidence="12">
    <location>
        <position position="346"/>
    </location>
    <ligand>
        <name>L-glutamate</name>
        <dbReference type="ChEBI" id="CHEBI:29985"/>
    </ligand>
</feature>
<organism evidence="20">
    <name type="scientific">Halalkalibacterium halodurans</name>
    <name type="common">Bacillus halodurans</name>
    <dbReference type="NCBI Taxonomy" id="86665"/>
    <lineage>
        <taxon>Bacteria</taxon>
        <taxon>Bacillati</taxon>
        <taxon>Bacillota</taxon>
        <taxon>Bacilli</taxon>
        <taxon>Bacillales</taxon>
        <taxon>Bacillaceae</taxon>
        <taxon>Halalkalibacterium (ex Joshi et al. 2022)</taxon>
    </lineage>
</organism>
<evidence type="ECO:0000256" key="1">
    <source>
        <dbReference type="ARBA" id="ARBA00004496"/>
    </source>
</evidence>
<evidence type="ECO:0000259" key="18">
    <source>
        <dbReference type="PROSITE" id="PS51986"/>
    </source>
</evidence>
<dbReference type="InterPro" id="IPR004809">
    <property type="entry name" value="Gln_synth_I"/>
</dbReference>
<accession>A0A0M0KEZ4</accession>
<keyword evidence="9 13" id="KW-0067">ATP-binding</keyword>
<dbReference type="GO" id="GO:0005737">
    <property type="term" value="C:cytoplasm"/>
    <property type="evidence" value="ECO:0007669"/>
    <property type="project" value="UniProtKB-SubCell"/>
</dbReference>
<feature type="binding site" evidence="14">
    <location>
        <position position="143"/>
    </location>
    <ligand>
        <name>Mg(2+)</name>
        <dbReference type="ChEBI" id="CHEBI:18420"/>
        <label>1</label>
    </ligand>
</feature>
<evidence type="ECO:0000256" key="13">
    <source>
        <dbReference type="PIRSR" id="PIRSR604809-2"/>
    </source>
</evidence>
<dbReference type="Pfam" id="PF00120">
    <property type="entry name" value="Gln-synt_C"/>
    <property type="match status" value="1"/>
</dbReference>
<dbReference type="InterPro" id="IPR027302">
    <property type="entry name" value="Gln_synth_N_conserv_site"/>
</dbReference>
<dbReference type="InterPro" id="IPR008147">
    <property type="entry name" value="Gln_synt_N"/>
</dbReference>
<dbReference type="PANTHER" id="PTHR43785:SF12">
    <property type="entry name" value="TYPE-1 GLUTAMINE SYNTHETASE 2"/>
    <property type="match status" value="1"/>
</dbReference>
<feature type="binding site" evidence="13">
    <location>
        <position position="193"/>
    </location>
    <ligand>
        <name>ATP</name>
        <dbReference type="ChEBI" id="CHEBI:30616"/>
    </ligand>
</feature>
<feature type="binding site" evidence="12">
    <location>
        <position position="315"/>
    </location>
    <ligand>
        <name>L-glutamate</name>
        <dbReference type="ChEBI" id="CHEBI:29985"/>
    </ligand>
</feature>
<evidence type="ECO:0000256" key="9">
    <source>
        <dbReference type="ARBA" id="ARBA00022840"/>
    </source>
</evidence>
<feature type="domain" description="GS catalytic" evidence="19">
    <location>
        <begin position="118"/>
        <end position="455"/>
    </location>
</feature>
<dbReference type="PROSITE" id="PS00181">
    <property type="entry name" value="GLNA_ATP"/>
    <property type="match status" value="1"/>
</dbReference>
<feature type="binding site" evidence="14">
    <location>
        <position position="344"/>
    </location>
    <ligand>
        <name>Mg(2+)</name>
        <dbReference type="ChEBI" id="CHEBI:18420"/>
        <label>1</label>
    </ligand>
</feature>
<dbReference type="GO" id="GO:0004356">
    <property type="term" value="F:glutamine synthetase activity"/>
    <property type="evidence" value="ECO:0007669"/>
    <property type="project" value="UniProtKB-EC"/>
</dbReference>
<comment type="subcellular location">
    <subcellularLocation>
        <location evidence="1">Cytoplasm</location>
    </subcellularLocation>
</comment>
<evidence type="ECO:0000256" key="17">
    <source>
        <dbReference type="RuleBase" id="RU004356"/>
    </source>
</evidence>
<feature type="binding site" evidence="14">
    <location>
        <position position="254"/>
    </location>
    <ligand>
        <name>Mg(2+)</name>
        <dbReference type="ChEBI" id="CHEBI:18420"/>
        <label>1</label>
    </ligand>
</feature>
<keyword evidence="10 14" id="KW-0460">Magnesium</keyword>
<feature type="domain" description="GS beta-grasp" evidence="18">
    <location>
        <begin position="25"/>
        <end position="111"/>
    </location>
</feature>
<feature type="binding site" evidence="14">
    <location>
        <position position="198"/>
    </location>
    <ligand>
        <name>Mg(2+)</name>
        <dbReference type="ChEBI" id="CHEBI:18420"/>
        <label>1</label>
    </ligand>
</feature>
<dbReference type="SUPFAM" id="SSF55931">
    <property type="entry name" value="Glutamine synthetase/guanido kinase"/>
    <property type="match status" value="1"/>
</dbReference>
<dbReference type="OMA" id="NIMTFRL"/>
<feature type="binding site" evidence="13">
    <location>
        <position position="327"/>
    </location>
    <ligand>
        <name>ATP</name>
        <dbReference type="ChEBI" id="CHEBI:30616"/>
    </ligand>
</feature>
<dbReference type="FunFam" id="3.30.590.10:FF:000003">
    <property type="entry name" value="Glutamine synthetase 2"/>
    <property type="match status" value="1"/>
</dbReference>
<comment type="similarity">
    <text evidence="2 15 16">Belongs to the glutamine synthetase family.</text>
</comment>
<dbReference type="NCBIfam" id="TIGR00653">
    <property type="entry name" value="GlnA"/>
    <property type="match status" value="1"/>
</dbReference>
<evidence type="ECO:0000256" key="7">
    <source>
        <dbReference type="ARBA" id="ARBA00022723"/>
    </source>
</evidence>
<dbReference type="PROSITE" id="PS00180">
    <property type="entry name" value="GLNA_1"/>
    <property type="match status" value="1"/>
</dbReference>
<reference evidence="20" key="1">
    <citation type="submission" date="2015-08" db="EMBL/GenBank/DDBJ databases">
        <title>Complete DNA Sequence of Pseudomonas syringae pv. actinidiae, the Causal Agent of Kiwifruit Canker Disease.</title>
        <authorList>
            <person name="Rikkerink E.H.A."/>
            <person name="Fineran P.C."/>
        </authorList>
    </citation>
    <scope>NUCLEOTIDE SEQUENCE</scope>
    <source>
        <strain evidence="20">DSM 13666</strain>
    </source>
</reference>
<protein>
    <recommendedName>
        <fullName evidence="4 17">Glutamine synthetase</fullName>
        <ecNumber evidence="3 17">6.3.1.2</ecNumber>
    </recommendedName>
</protein>
<keyword evidence="7 14" id="KW-0479">Metal-binding</keyword>
<evidence type="ECO:0000256" key="12">
    <source>
        <dbReference type="PIRSR" id="PIRSR604809-1"/>
    </source>
</evidence>
<dbReference type="GO" id="GO:0006542">
    <property type="term" value="P:glutamine biosynthetic process"/>
    <property type="evidence" value="ECO:0007669"/>
    <property type="project" value="InterPro"/>
</dbReference>
<evidence type="ECO:0000256" key="3">
    <source>
        <dbReference type="ARBA" id="ARBA00012937"/>
    </source>
</evidence>
<keyword evidence="6 17" id="KW-0436">Ligase</keyword>
<keyword evidence="8 13" id="KW-0547">Nucleotide-binding</keyword>
<evidence type="ECO:0000256" key="2">
    <source>
        <dbReference type="ARBA" id="ARBA00009897"/>
    </source>
</evidence>
<dbReference type="GO" id="GO:0046872">
    <property type="term" value="F:metal ion binding"/>
    <property type="evidence" value="ECO:0007669"/>
    <property type="project" value="UniProtKB-KW"/>
</dbReference>
<dbReference type="PROSITE" id="PS51986">
    <property type="entry name" value="GS_BETA_GRASP"/>
    <property type="match status" value="1"/>
</dbReference>
<feature type="binding site" evidence="12">
    <location>
        <position position="327"/>
    </location>
    <ligand>
        <name>L-glutamate</name>
        <dbReference type="ChEBI" id="CHEBI:29985"/>
    </ligand>
</feature>
<dbReference type="PROSITE" id="PS51987">
    <property type="entry name" value="GS_CATALYTIC"/>
    <property type="match status" value="1"/>
</dbReference>